<name>A0A644V4F1_9ZZZZ</name>
<evidence type="ECO:0000313" key="1">
    <source>
        <dbReference type="EMBL" id="MPL85703.1"/>
    </source>
</evidence>
<comment type="caution">
    <text evidence="1">The sequence shown here is derived from an EMBL/GenBank/DDBJ whole genome shotgun (WGS) entry which is preliminary data.</text>
</comment>
<sequence>MKALRLILFAHILIIPVLFSEADAQEFTKNKEKFSDNLFFGGGLGLQFGTLTLIDLSPIVGYRVTEKFETGLGLTYKYYRYKDYYIDYYTGISYDLKSNILGGSVFARYHILDNVFAHAEFESLRYNYTSYYSSGTGLLSEPATAIINSLFVGGGYRQRISQGSYFYIMALWNLNQDALSPYDNPVLRMGVILGR</sequence>
<gene>
    <name evidence="1" type="ORF">SDC9_31676</name>
</gene>
<reference evidence="1" key="1">
    <citation type="submission" date="2019-08" db="EMBL/GenBank/DDBJ databases">
        <authorList>
            <person name="Kucharzyk K."/>
            <person name="Murdoch R.W."/>
            <person name="Higgins S."/>
            <person name="Loffler F."/>
        </authorList>
    </citation>
    <scope>NUCLEOTIDE SEQUENCE</scope>
</reference>
<organism evidence="1">
    <name type="scientific">bioreactor metagenome</name>
    <dbReference type="NCBI Taxonomy" id="1076179"/>
    <lineage>
        <taxon>unclassified sequences</taxon>
        <taxon>metagenomes</taxon>
        <taxon>ecological metagenomes</taxon>
    </lineage>
</organism>
<accession>A0A644V4F1</accession>
<protein>
    <recommendedName>
        <fullName evidence="2">Outer membrane protein beta-barrel domain-containing protein</fullName>
    </recommendedName>
</protein>
<dbReference type="SUPFAM" id="SSF56935">
    <property type="entry name" value="Porins"/>
    <property type="match status" value="1"/>
</dbReference>
<dbReference type="AlphaFoldDB" id="A0A644V4F1"/>
<proteinExistence type="predicted"/>
<dbReference type="EMBL" id="VSSQ01000210">
    <property type="protein sequence ID" value="MPL85703.1"/>
    <property type="molecule type" value="Genomic_DNA"/>
</dbReference>
<evidence type="ECO:0008006" key="2">
    <source>
        <dbReference type="Google" id="ProtNLM"/>
    </source>
</evidence>